<sequence length="97" mass="10436">MSNQEEKDTAMNTATSNESQIREAAYLFWLDEGQPQGRDQEHWLRAVDALSPPAATPAAPAKPKRKAAAKPRAASAAAKKVTKPRAKSKAKPKVAAK</sequence>
<evidence type="ECO:0000313" key="3">
    <source>
        <dbReference type="Proteomes" id="UP000220836"/>
    </source>
</evidence>
<gene>
    <name evidence="2" type="ORF">PEV8663_03499</name>
</gene>
<evidence type="ECO:0000256" key="1">
    <source>
        <dbReference type="SAM" id="MobiDB-lite"/>
    </source>
</evidence>
<protein>
    <recommendedName>
        <fullName evidence="4">DUF2934 domain-containing protein</fullName>
    </recommendedName>
</protein>
<evidence type="ECO:0000313" key="2">
    <source>
        <dbReference type="EMBL" id="SMX47178.1"/>
    </source>
</evidence>
<organism evidence="2 3">
    <name type="scientific">Pelagimonas varians</name>
    <dbReference type="NCBI Taxonomy" id="696760"/>
    <lineage>
        <taxon>Bacteria</taxon>
        <taxon>Pseudomonadati</taxon>
        <taxon>Pseudomonadota</taxon>
        <taxon>Alphaproteobacteria</taxon>
        <taxon>Rhodobacterales</taxon>
        <taxon>Roseobacteraceae</taxon>
        <taxon>Pelagimonas</taxon>
    </lineage>
</organism>
<dbReference type="OrthoDB" id="9811127at2"/>
<evidence type="ECO:0008006" key="4">
    <source>
        <dbReference type="Google" id="ProtNLM"/>
    </source>
</evidence>
<keyword evidence="3" id="KW-1185">Reference proteome</keyword>
<name>A0A238KWV8_9RHOB</name>
<reference evidence="2 3" key="1">
    <citation type="submission" date="2017-05" db="EMBL/GenBank/DDBJ databases">
        <authorList>
            <person name="Song R."/>
            <person name="Chenine A.L."/>
            <person name="Ruprecht R.M."/>
        </authorList>
    </citation>
    <scope>NUCLEOTIDE SEQUENCE [LARGE SCALE GENOMIC DNA]</scope>
    <source>
        <strain evidence="2 3">CECT 8663</strain>
    </source>
</reference>
<dbReference type="InterPro" id="IPR021327">
    <property type="entry name" value="DUF2934"/>
</dbReference>
<dbReference type="Proteomes" id="UP000220836">
    <property type="component" value="Unassembled WGS sequence"/>
</dbReference>
<dbReference type="RefSeq" id="WP_097805954.1">
    <property type="nucleotide sequence ID" value="NZ_FXYH01000014.1"/>
</dbReference>
<dbReference type="AlphaFoldDB" id="A0A238KWV8"/>
<dbReference type="Pfam" id="PF11154">
    <property type="entry name" value="DUF2934"/>
    <property type="match status" value="1"/>
</dbReference>
<dbReference type="EMBL" id="FXYH01000014">
    <property type="protein sequence ID" value="SMX47178.1"/>
    <property type="molecule type" value="Genomic_DNA"/>
</dbReference>
<feature type="compositionally biased region" description="Low complexity" evidence="1">
    <location>
        <begin position="51"/>
        <end position="61"/>
    </location>
</feature>
<feature type="compositionally biased region" description="Low complexity" evidence="1">
    <location>
        <begin position="70"/>
        <end position="79"/>
    </location>
</feature>
<accession>A0A238KWV8</accession>
<feature type="region of interest" description="Disordered" evidence="1">
    <location>
        <begin position="47"/>
        <end position="97"/>
    </location>
</feature>
<proteinExistence type="predicted"/>
<feature type="compositionally biased region" description="Basic residues" evidence="1">
    <location>
        <begin position="80"/>
        <end position="97"/>
    </location>
</feature>